<evidence type="ECO:0000313" key="3">
    <source>
        <dbReference type="Proteomes" id="UP000462055"/>
    </source>
</evidence>
<dbReference type="GO" id="GO:0016020">
    <property type="term" value="C:membrane"/>
    <property type="evidence" value="ECO:0007669"/>
    <property type="project" value="TreeGrafter"/>
</dbReference>
<protein>
    <submittedName>
        <fullName evidence="2">Alpha/beta fold hydrolase</fullName>
    </submittedName>
</protein>
<sequence>MTVEPAHLSADLHLAVRRLVELLRHLVNGTDPAPQPDTARRPHGTLDAAVGRYIHLDIDGRDHRLYFEEAGSGIGLLCQHTAGADARQWRHLLEDERITSRFRVIAYDLPYHGRSLPPTGVAWWAEEYRLTRDHLMQIPIRLAEALGVERPVFIGSSVGGMLALDLARFHPDRFRSVISCEGALHLGPEGPEERNATGDDPAEHAAAMMSWMGATAPEALRQETRLHYAQGAPGVFAGDIAYFSGDHDLRGQAHLIDTARCPVHMLTGDYDFVTVPASERAAAAIPGVTLTLMPGLGHFPMSEDPERFAEYLMPVLDRAAACP</sequence>
<dbReference type="GO" id="GO:0046464">
    <property type="term" value="P:acylglycerol catabolic process"/>
    <property type="evidence" value="ECO:0007669"/>
    <property type="project" value="TreeGrafter"/>
</dbReference>
<reference evidence="2" key="1">
    <citation type="submission" date="2019-12" db="EMBL/GenBank/DDBJ databases">
        <title>Actinomadura physcomitrii sp. nov., a novel actinomycete isolated from moss [Physcomitrium sphaericum (Ludw) Fuernr].</title>
        <authorList>
            <person name="Zhuang X."/>
        </authorList>
    </citation>
    <scope>NUCLEOTIDE SEQUENCE [LARGE SCALE GENOMIC DNA]</scope>
    <source>
        <strain evidence="2">LD22</strain>
    </source>
</reference>
<evidence type="ECO:0000259" key="1">
    <source>
        <dbReference type="Pfam" id="PF12697"/>
    </source>
</evidence>
<feature type="domain" description="AB hydrolase-1" evidence="1">
    <location>
        <begin position="80"/>
        <end position="310"/>
    </location>
</feature>
<dbReference type="InterPro" id="IPR000073">
    <property type="entry name" value="AB_hydrolase_1"/>
</dbReference>
<name>A0A6I4M809_9ACTN</name>
<comment type="caution">
    <text evidence="2">The sequence shown here is derived from an EMBL/GenBank/DDBJ whole genome shotgun (WGS) entry which is preliminary data.</text>
</comment>
<proteinExistence type="predicted"/>
<dbReference type="Pfam" id="PF12697">
    <property type="entry name" value="Abhydrolase_6"/>
    <property type="match status" value="1"/>
</dbReference>
<organism evidence="2 3">
    <name type="scientific">Actinomadura physcomitrii</name>
    <dbReference type="NCBI Taxonomy" id="2650748"/>
    <lineage>
        <taxon>Bacteria</taxon>
        <taxon>Bacillati</taxon>
        <taxon>Actinomycetota</taxon>
        <taxon>Actinomycetes</taxon>
        <taxon>Streptosporangiales</taxon>
        <taxon>Thermomonosporaceae</taxon>
        <taxon>Actinomadura</taxon>
    </lineage>
</organism>
<dbReference type="AlphaFoldDB" id="A0A6I4M809"/>
<dbReference type="EMBL" id="WBMS02000003">
    <property type="protein sequence ID" value="MVZ99880.1"/>
    <property type="molecule type" value="Genomic_DNA"/>
</dbReference>
<dbReference type="PANTHER" id="PTHR43798">
    <property type="entry name" value="MONOACYLGLYCEROL LIPASE"/>
    <property type="match status" value="1"/>
</dbReference>
<dbReference type="Proteomes" id="UP000462055">
    <property type="component" value="Unassembled WGS sequence"/>
</dbReference>
<evidence type="ECO:0000313" key="2">
    <source>
        <dbReference type="EMBL" id="MVZ99880.1"/>
    </source>
</evidence>
<dbReference type="PANTHER" id="PTHR43798:SF5">
    <property type="entry name" value="MONOACYLGLYCEROL LIPASE ABHD6"/>
    <property type="match status" value="1"/>
</dbReference>
<gene>
    <name evidence="2" type="ORF">F8568_005695</name>
</gene>
<dbReference type="InterPro" id="IPR029058">
    <property type="entry name" value="AB_hydrolase_fold"/>
</dbReference>
<dbReference type="SUPFAM" id="SSF53474">
    <property type="entry name" value="alpha/beta-Hydrolases"/>
    <property type="match status" value="1"/>
</dbReference>
<dbReference type="Gene3D" id="3.40.50.1820">
    <property type="entry name" value="alpha/beta hydrolase"/>
    <property type="match status" value="1"/>
</dbReference>
<keyword evidence="2" id="KW-0378">Hydrolase</keyword>
<dbReference type="GO" id="GO:0047372">
    <property type="term" value="F:monoacylglycerol lipase activity"/>
    <property type="evidence" value="ECO:0007669"/>
    <property type="project" value="TreeGrafter"/>
</dbReference>
<dbReference type="PRINTS" id="PR00111">
    <property type="entry name" value="ABHYDROLASE"/>
</dbReference>
<keyword evidence="3" id="KW-1185">Reference proteome</keyword>
<dbReference type="InterPro" id="IPR050266">
    <property type="entry name" value="AB_hydrolase_sf"/>
</dbReference>
<accession>A0A6I4M809</accession>